<evidence type="ECO:0000256" key="6">
    <source>
        <dbReference type="ARBA" id="ARBA00022917"/>
    </source>
</evidence>
<dbReference type="SUPFAM" id="SSF89095">
    <property type="entry name" value="GatB/YqeY motif"/>
    <property type="match status" value="1"/>
</dbReference>
<dbReference type="GO" id="GO:0006412">
    <property type="term" value="P:translation"/>
    <property type="evidence" value="ECO:0007669"/>
    <property type="project" value="UniProtKB-UniRule"/>
</dbReference>
<protein>
    <recommendedName>
        <fullName evidence="10">Aspartyl/glutamyl-tRNA(Asn/Gln) amidotransferase subunit B</fullName>
        <shortName evidence="10">Asp/Glu-ADT subunit B</shortName>
        <ecNumber evidence="10">6.3.5.-</ecNumber>
    </recommendedName>
</protein>
<comment type="catalytic activity">
    <reaction evidence="9 10">
        <text>L-glutamyl-tRNA(Gln) + L-glutamine + ATP + H2O = L-glutaminyl-tRNA(Gln) + L-glutamate + ADP + phosphate + H(+)</text>
        <dbReference type="Rhea" id="RHEA:17521"/>
        <dbReference type="Rhea" id="RHEA-COMP:9681"/>
        <dbReference type="Rhea" id="RHEA-COMP:9684"/>
        <dbReference type="ChEBI" id="CHEBI:15377"/>
        <dbReference type="ChEBI" id="CHEBI:15378"/>
        <dbReference type="ChEBI" id="CHEBI:29985"/>
        <dbReference type="ChEBI" id="CHEBI:30616"/>
        <dbReference type="ChEBI" id="CHEBI:43474"/>
        <dbReference type="ChEBI" id="CHEBI:58359"/>
        <dbReference type="ChEBI" id="CHEBI:78520"/>
        <dbReference type="ChEBI" id="CHEBI:78521"/>
        <dbReference type="ChEBI" id="CHEBI:456216"/>
    </reaction>
</comment>
<dbReference type="SMART" id="SM00845">
    <property type="entry name" value="GatB_Yqey"/>
    <property type="match status" value="1"/>
</dbReference>
<dbReference type="Proteomes" id="UP000590542">
    <property type="component" value="Unassembled WGS sequence"/>
</dbReference>
<evidence type="ECO:0000256" key="7">
    <source>
        <dbReference type="ARBA" id="ARBA00024799"/>
    </source>
</evidence>
<comment type="subunit">
    <text evidence="2 10">Heterotrimer of A, B and C subunits.</text>
</comment>
<dbReference type="Gene3D" id="1.10.10.410">
    <property type="match status" value="1"/>
</dbReference>
<evidence type="ECO:0000256" key="8">
    <source>
        <dbReference type="ARBA" id="ARBA00047380"/>
    </source>
</evidence>
<name>A0A7X9HTW7_UNCKA</name>
<dbReference type="InterPro" id="IPR014746">
    <property type="entry name" value="Gln_synth/guanido_kin_cat_dom"/>
</dbReference>
<accession>A0A7X9HTW7</accession>
<evidence type="ECO:0000313" key="12">
    <source>
        <dbReference type="EMBL" id="NMB91853.1"/>
    </source>
</evidence>
<dbReference type="GO" id="GO:0005524">
    <property type="term" value="F:ATP binding"/>
    <property type="evidence" value="ECO:0007669"/>
    <property type="project" value="UniProtKB-KW"/>
</dbReference>
<dbReference type="EC" id="6.3.5.-" evidence="10"/>
<dbReference type="InterPro" id="IPR006075">
    <property type="entry name" value="Asn/Gln-tRNA_Trfase_suB/E_cat"/>
</dbReference>
<sequence>MENDLKITKENYKLVLGLEIHLHLNTKKKMFCLCNADIWEREPNTVTCPVCLGLPGALPVPNEEAIRKTQILGLALGCSLNENSRFDRKHYFYPDLPKGYQISQYKQPLCKEGVVELDNGFKVEIERVHLEEDVAKSFHKKGKTFLDFNKSGVPLVEIVTKPIFSDVKDAVEFCKKVQYIVRFLGIGDVDMEKGQMRLEANISLRTKEMEEKGELASYKVEIKNINSFRFMERAVNAEVERQLELFKKGIIPVQENRGFDEDKGVTVSQRSKEEAKDYRYFPEPDIPSMVFDSSYIESIKKEIPELPYNIKNRFIADYKIPNELAVRLVNNLNKDLLKKYEHMVKLGLDATKVANVLINKKETRSMPDDEFSNYIGGEKNLINDDKLEEVIKKALELNQKAVADYKNGKKNSLQFLIGQVMKETKGNISPDKVKEALLKALS</sequence>
<dbReference type="InterPro" id="IPR004413">
    <property type="entry name" value="GatB"/>
</dbReference>
<dbReference type="NCBIfam" id="TIGR00133">
    <property type="entry name" value="gatB"/>
    <property type="match status" value="1"/>
</dbReference>
<feature type="domain" description="Asn/Gln amidotransferase" evidence="11">
    <location>
        <begin position="338"/>
        <end position="441"/>
    </location>
</feature>
<keyword evidence="6 10" id="KW-0648">Protein biosynthesis</keyword>
<reference evidence="12 13" key="1">
    <citation type="journal article" date="2020" name="Biotechnol. Biofuels">
        <title>New insights from the biogas microbiome by comprehensive genome-resolved metagenomics of nearly 1600 species originating from multiple anaerobic digesters.</title>
        <authorList>
            <person name="Campanaro S."/>
            <person name="Treu L."/>
            <person name="Rodriguez-R L.M."/>
            <person name="Kovalovszki A."/>
            <person name="Ziels R.M."/>
            <person name="Maus I."/>
            <person name="Zhu X."/>
            <person name="Kougias P.G."/>
            <person name="Basile A."/>
            <person name="Luo G."/>
            <person name="Schluter A."/>
            <person name="Konstantinidis K.T."/>
            <person name="Angelidaki I."/>
        </authorList>
    </citation>
    <scope>NUCLEOTIDE SEQUENCE [LARGE SCALE GENOMIC DNA]</scope>
    <source>
        <strain evidence="12">AS27yjCOA_202</strain>
    </source>
</reference>
<keyword evidence="3 10" id="KW-0436">Ligase</keyword>
<dbReference type="PANTHER" id="PTHR11659:SF0">
    <property type="entry name" value="GLUTAMYL-TRNA(GLN) AMIDOTRANSFERASE SUBUNIT B, MITOCHONDRIAL"/>
    <property type="match status" value="1"/>
</dbReference>
<comment type="similarity">
    <text evidence="1 10">Belongs to the GatB/GatE family. GatB subfamily.</text>
</comment>
<evidence type="ECO:0000313" key="13">
    <source>
        <dbReference type="Proteomes" id="UP000590542"/>
    </source>
</evidence>
<dbReference type="SUPFAM" id="SSF55931">
    <property type="entry name" value="Glutamine synthetase/guanido kinase"/>
    <property type="match status" value="1"/>
</dbReference>
<dbReference type="InterPro" id="IPR003789">
    <property type="entry name" value="Asn/Gln_tRNA_amidoTrase-B-like"/>
</dbReference>
<comment type="catalytic activity">
    <reaction evidence="8 10">
        <text>L-aspartyl-tRNA(Asn) + L-glutamine + ATP + H2O = L-asparaginyl-tRNA(Asn) + L-glutamate + ADP + phosphate + 2 H(+)</text>
        <dbReference type="Rhea" id="RHEA:14513"/>
        <dbReference type="Rhea" id="RHEA-COMP:9674"/>
        <dbReference type="Rhea" id="RHEA-COMP:9677"/>
        <dbReference type="ChEBI" id="CHEBI:15377"/>
        <dbReference type="ChEBI" id="CHEBI:15378"/>
        <dbReference type="ChEBI" id="CHEBI:29985"/>
        <dbReference type="ChEBI" id="CHEBI:30616"/>
        <dbReference type="ChEBI" id="CHEBI:43474"/>
        <dbReference type="ChEBI" id="CHEBI:58359"/>
        <dbReference type="ChEBI" id="CHEBI:78515"/>
        <dbReference type="ChEBI" id="CHEBI:78516"/>
        <dbReference type="ChEBI" id="CHEBI:456216"/>
    </reaction>
</comment>
<dbReference type="InterPro" id="IPR018027">
    <property type="entry name" value="Asn/Gln_amidotransferase"/>
</dbReference>
<evidence type="ECO:0000259" key="11">
    <source>
        <dbReference type="SMART" id="SM00845"/>
    </source>
</evidence>
<dbReference type="GO" id="GO:0070681">
    <property type="term" value="P:glutaminyl-tRNAGln biosynthesis via transamidation"/>
    <property type="evidence" value="ECO:0007669"/>
    <property type="project" value="TreeGrafter"/>
</dbReference>
<dbReference type="Pfam" id="PF02934">
    <property type="entry name" value="GatB_N"/>
    <property type="match status" value="1"/>
</dbReference>
<dbReference type="AlphaFoldDB" id="A0A7X9HTW7"/>
<evidence type="ECO:0000256" key="10">
    <source>
        <dbReference type="HAMAP-Rule" id="MF_00121"/>
    </source>
</evidence>
<dbReference type="Pfam" id="PF02637">
    <property type="entry name" value="GatB_Yqey"/>
    <property type="match status" value="1"/>
</dbReference>
<evidence type="ECO:0000256" key="9">
    <source>
        <dbReference type="ARBA" id="ARBA00047913"/>
    </source>
</evidence>
<dbReference type="InterPro" id="IPR042114">
    <property type="entry name" value="GatB_C_1"/>
</dbReference>
<keyword evidence="12" id="KW-0808">Transferase</keyword>
<dbReference type="GO" id="GO:0050567">
    <property type="term" value="F:glutaminyl-tRNA synthase (glutamine-hydrolyzing) activity"/>
    <property type="evidence" value="ECO:0007669"/>
    <property type="project" value="UniProtKB-UniRule"/>
</dbReference>
<comment type="caution">
    <text evidence="12">The sequence shown here is derived from an EMBL/GenBank/DDBJ whole genome shotgun (WGS) entry which is preliminary data.</text>
</comment>
<evidence type="ECO:0000256" key="3">
    <source>
        <dbReference type="ARBA" id="ARBA00022598"/>
    </source>
</evidence>
<gene>
    <name evidence="10 12" type="primary">gatB</name>
    <name evidence="12" type="ORF">GYA37_03340</name>
</gene>
<dbReference type="FunFam" id="1.10.10.410:FF:000001">
    <property type="entry name" value="Aspartyl/glutamyl-tRNA(Asn/Gln) amidotransferase subunit B"/>
    <property type="match status" value="1"/>
</dbReference>
<evidence type="ECO:0000256" key="1">
    <source>
        <dbReference type="ARBA" id="ARBA00005306"/>
    </source>
</evidence>
<organism evidence="12 13">
    <name type="scientific">candidate division WWE3 bacterium</name>
    <dbReference type="NCBI Taxonomy" id="2053526"/>
    <lineage>
        <taxon>Bacteria</taxon>
        <taxon>Katanobacteria</taxon>
    </lineage>
</organism>
<proteinExistence type="inferred from homology"/>
<evidence type="ECO:0000256" key="5">
    <source>
        <dbReference type="ARBA" id="ARBA00022840"/>
    </source>
</evidence>
<comment type="function">
    <text evidence="7 10">Allows the formation of correctly charged Asn-tRNA(Asn) or Gln-tRNA(Gln) through the transamidation of misacylated Asp-tRNA(Asn) or Glu-tRNA(Gln) in organisms which lack either or both of asparaginyl-tRNA or glutaminyl-tRNA synthetases. The reaction takes place in the presence of glutamine and ATP through an activated phospho-Asp-tRNA(Asn) or phospho-Glu-tRNA(Gln).</text>
</comment>
<keyword evidence="5 10" id="KW-0067">ATP-binding</keyword>
<dbReference type="EMBL" id="JAAZNV010000011">
    <property type="protein sequence ID" value="NMB91853.1"/>
    <property type="molecule type" value="Genomic_DNA"/>
</dbReference>
<keyword evidence="4 10" id="KW-0547">Nucleotide-binding</keyword>
<dbReference type="InterPro" id="IPR017959">
    <property type="entry name" value="Asn/Gln-tRNA_amidoTrfase_suB/E"/>
</dbReference>
<evidence type="ECO:0000256" key="2">
    <source>
        <dbReference type="ARBA" id="ARBA00011123"/>
    </source>
</evidence>
<dbReference type="PANTHER" id="PTHR11659">
    <property type="entry name" value="GLUTAMYL-TRNA GLN AMIDOTRANSFERASE SUBUNIT B MITOCHONDRIAL AND PROKARYOTIC PET112-RELATED"/>
    <property type="match status" value="1"/>
</dbReference>
<dbReference type="InterPro" id="IPR023168">
    <property type="entry name" value="GatB_Yqey_C_2"/>
</dbReference>
<dbReference type="HAMAP" id="MF_00121">
    <property type="entry name" value="GatB"/>
    <property type="match status" value="1"/>
</dbReference>
<dbReference type="GO" id="GO:0016740">
    <property type="term" value="F:transferase activity"/>
    <property type="evidence" value="ECO:0007669"/>
    <property type="project" value="UniProtKB-KW"/>
</dbReference>
<evidence type="ECO:0000256" key="4">
    <source>
        <dbReference type="ARBA" id="ARBA00022741"/>
    </source>
</evidence>
<dbReference type="Gene3D" id="1.10.150.380">
    <property type="entry name" value="GatB domain, N-terminal subdomain"/>
    <property type="match status" value="1"/>
</dbReference>
<dbReference type="NCBIfam" id="NF004012">
    <property type="entry name" value="PRK05477.1-2"/>
    <property type="match status" value="1"/>
</dbReference>